<sequence length="150" mass="17085">MDTVRWLFARSPRASPNRGRLAVAFSARLATGRVDCAATFSQRATVGRARALRNNAHLLTPSRPSNPRLSVRGVNAAPLCLWRTRQQTSCFADFCFEPFLRRRRRSKKTLGNSFRRPCPRYRVSEGHRGHLCKRLACGMCPRLLCPLCER</sequence>
<reference evidence="1 2" key="2">
    <citation type="journal article" date="2015" name="Eukaryot. Cell">
        <title>Genetic mapping reveals that sinefungin resistance in Toxoplasma gondii is controlled by a putative amino acid transporter locus that can be used as a negative selectable marker.</title>
        <authorList>
            <person name="Behnke M.S."/>
            <person name="Khan A."/>
            <person name="Sibley L.D."/>
        </authorList>
    </citation>
    <scope>NUCLEOTIDE SEQUENCE [LARGE SCALE GENOMIC DNA]</scope>
    <source>
        <strain evidence="1 2">VAND</strain>
    </source>
</reference>
<proteinExistence type="predicted"/>
<dbReference type="AlphaFoldDB" id="A0A086PXT5"/>
<accession>A0A086PXT5</accession>
<comment type="caution">
    <text evidence="1">The sequence shown here is derived from an EMBL/GenBank/DDBJ whole genome shotgun (WGS) entry which is preliminary data.</text>
</comment>
<evidence type="ECO:0000313" key="1">
    <source>
        <dbReference type="EMBL" id="KFH05167.1"/>
    </source>
</evidence>
<gene>
    <name evidence="1" type="ORF">TGVAND_218955</name>
</gene>
<dbReference type="EMBL" id="AEYJ02001041">
    <property type="protein sequence ID" value="KFH05167.1"/>
    <property type="molecule type" value="Genomic_DNA"/>
</dbReference>
<reference evidence="1 2" key="1">
    <citation type="submission" date="2014-08" db="EMBL/GenBank/DDBJ databases">
        <authorList>
            <person name="Sibley D."/>
            <person name="Venepally P."/>
            <person name="Karamycheva S."/>
            <person name="Hadjithomas M."/>
            <person name="Khan A."/>
            <person name="Brunk B."/>
            <person name="Roos D."/>
            <person name="Caler E."/>
            <person name="Lorenzi H."/>
        </authorList>
    </citation>
    <scope>NUCLEOTIDE SEQUENCE [LARGE SCALE GENOMIC DNA]</scope>
    <source>
        <strain evidence="1 2">VAND</strain>
    </source>
</reference>
<name>A0A086PXT5_TOXGO</name>
<protein>
    <submittedName>
        <fullName evidence="1">Uncharacterized protein</fullName>
    </submittedName>
</protein>
<dbReference type="Proteomes" id="UP000028840">
    <property type="component" value="Unassembled WGS sequence"/>
</dbReference>
<organism evidence="1 2">
    <name type="scientific">Toxoplasma gondii VAND</name>
    <dbReference type="NCBI Taxonomy" id="933077"/>
    <lineage>
        <taxon>Eukaryota</taxon>
        <taxon>Sar</taxon>
        <taxon>Alveolata</taxon>
        <taxon>Apicomplexa</taxon>
        <taxon>Conoidasida</taxon>
        <taxon>Coccidia</taxon>
        <taxon>Eucoccidiorida</taxon>
        <taxon>Eimeriorina</taxon>
        <taxon>Sarcocystidae</taxon>
        <taxon>Toxoplasma</taxon>
    </lineage>
</organism>
<dbReference type="VEuPathDB" id="ToxoDB:TGVAND_218955"/>
<evidence type="ECO:0000313" key="2">
    <source>
        <dbReference type="Proteomes" id="UP000028840"/>
    </source>
</evidence>
<dbReference type="OrthoDB" id="10283125at2759"/>